<dbReference type="SUPFAM" id="SSF53756">
    <property type="entry name" value="UDP-Glycosyltransferase/glycogen phosphorylase"/>
    <property type="match status" value="1"/>
</dbReference>
<name>A0A0C2XG05_AMAMK</name>
<dbReference type="InterPro" id="IPR004276">
    <property type="entry name" value="GlycoTrans_28_N"/>
</dbReference>
<comment type="catalytic activity">
    <reaction evidence="7">
        <text>a sterol + UDP-alpha-D-glucose = a sterol 3-beta-D-glucoside + UDP + H(+)</text>
        <dbReference type="Rhea" id="RHEA:22724"/>
        <dbReference type="ChEBI" id="CHEBI:15378"/>
        <dbReference type="ChEBI" id="CHEBI:15889"/>
        <dbReference type="ChEBI" id="CHEBI:37424"/>
        <dbReference type="ChEBI" id="CHEBI:58223"/>
        <dbReference type="ChEBI" id="CHEBI:58885"/>
        <dbReference type="EC" id="2.4.1.173"/>
    </reaction>
    <physiologicalReaction direction="left-to-right" evidence="7">
        <dbReference type="Rhea" id="RHEA:22725"/>
    </physiologicalReaction>
</comment>
<dbReference type="GO" id="GO:0016906">
    <property type="term" value="F:sterol 3-beta-glucosyltransferase activity"/>
    <property type="evidence" value="ECO:0007669"/>
    <property type="project" value="UniProtKB-EC"/>
</dbReference>
<evidence type="ECO:0000256" key="8">
    <source>
        <dbReference type="SAM" id="MobiDB-lite"/>
    </source>
</evidence>
<dbReference type="Gene3D" id="3.40.50.2000">
    <property type="entry name" value="Glycogen Phosphorylase B"/>
    <property type="match status" value="2"/>
</dbReference>
<dbReference type="SUPFAM" id="SSF50729">
    <property type="entry name" value="PH domain-like"/>
    <property type="match status" value="1"/>
</dbReference>
<evidence type="ECO:0000256" key="4">
    <source>
        <dbReference type="ARBA" id="ARBA00022679"/>
    </source>
</evidence>
<sequence>MSTPSRSSTLNSDLAESFISPPTDSRLYNDAAEFGRLLAHSGCIESPISANEDDSFAKFIGRELTLQEPDDNSLLPENLPTVSGEVEWHPGEKQKLLYTSPLSTLRPTETQEGEPWRLDPDTIVRLLIEESGPLTVGEENETLVMDADGCLFAGVMILGALHLTTHRLAFHASLCEHRRGLASPRQLLKSGTAILHQNKWRPRRRVWLELATDMLCVYRSSNHDETSYPLRSILFALVDTVAPVDSAPTYLQLILGEASERVSVTFEFDTSLSAQDWRRELRGALFLSRHQRRNSSDNMVPQDSVRFSLPLKRIDLTTSSPFLDALTLVSLQLSFTDSDLTAESTGISGAQVLQVAVLKSVPLPSELAYRIAAGKHRTDIDLLSLIVLDLGPFSFAEQEARRTTCSDIGPRQNPSSSESHSRLWFCPARLTSATQHSGHLAVTPTHVGFWSKDLTRCNPKHYILFSSIRSVEPFRTSLCHTSGMALVLKDHERKRSMKIVFGCSELRDEAMYRVKSFITPVQSTLSEKSTSQMKDQPSSSHPDMTALVAPLSRSLATAIRANLPLDIKLHLPKAINIPSDIIGRRPSLHFICLTIGSRGDVQPYIALGLGLKKKGHRVTVVTHEEYKGWVESFGIQHRVVGGDPGRLMKLSVENKTFSPEFFKKTVQDFRSWLDDLLADAWEACRDAEVLLESPSAMAGVHIAEALGIPYMRTFTMPWTKTSEFPHPFFSPPGGSPFFNSASNVLWRAASEQINTWRKTMLGLGETDMGHAAQARLAYIYDFSQAVVPKPLDWGDNITISGYWFLENAEIDWEPPSEFLRWMEQARKDGKPIVYIGFGSITVPRPNRLLAQIVRAATRSDVRAIISKGWANRMNNVDDLQEVTIPPSCFVLDKVPHDWLFPRIDAAMHHGGAGTTGASLRAGIPTLIKPWFGDQFFWASRVEKLGAGIRVHTFRVNEISDALVRATTDSAMKEKATEVGRKIRAEDGIHTAIYTIYMHLDRMKSRN</sequence>
<dbReference type="PROSITE" id="PS50003">
    <property type="entry name" value="PH_DOMAIN"/>
    <property type="match status" value="1"/>
</dbReference>
<dbReference type="Proteomes" id="UP000054549">
    <property type="component" value="Unassembled WGS sequence"/>
</dbReference>
<keyword evidence="11" id="KW-1185">Reference proteome</keyword>
<dbReference type="OrthoDB" id="10261837at2759"/>
<dbReference type="Pfam" id="PF06722">
    <property type="entry name" value="EryCIII-like_C"/>
    <property type="match status" value="1"/>
</dbReference>
<dbReference type="AlphaFoldDB" id="A0A0C2XG05"/>
<protein>
    <recommendedName>
        <fullName evidence="2">sterol 3beta-glucosyltransferase</fullName>
        <ecNumber evidence="2">2.4.1.173</ecNumber>
    </recommendedName>
    <alternativeName>
        <fullName evidence="5">Autophagy-related protein 26</fullName>
    </alternativeName>
</protein>
<feature type="compositionally biased region" description="Polar residues" evidence="8">
    <location>
        <begin position="1"/>
        <end position="14"/>
    </location>
</feature>
<evidence type="ECO:0000313" key="10">
    <source>
        <dbReference type="EMBL" id="KIL67818.1"/>
    </source>
</evidence>
<feature type="domain" description="PH" evidence="9">
    <location>
        <begin position="186"/>
        <end position="286"/>
    </location>
</feature>
<dbReference type="InterPro" id="IPR050426">
    <property type="entry name" value="Glycosyltransferase_28"/>
</dbReference>
<dbReference type="PANTHER" id="PTHR48050">
    <property type="entry name" value="STEROL 3-BETA-GLUCOSYLTRANSFERASE"/>
    <property type="match status" value="1"/>
</dbReference>
<dbReference type="STRING" id="946122.A0A0C2XG05"/>
<dbReference type="GO" id="GO:0016125">
    <property type="term" value="P:sterol metabolic process"/>
    <property type="evidence" value="ECO:0007669"/>
    <property type="project" value="TreeGrafter"/>
</dbReference>
<evidence type="ECO:0000256" key="3">
    <source>
        <dbReference type="ARBA" id="ARBA00022676"/>
    </source>
</evidence>
<keyword evidence="3" id="KW-0328">Glycosyltransferase</keyword>
<dbReference type="InterPro" id="IPR001849">
    <property type="entry name" value="PH_domain"/>
</dbReference>
<dbReference type="InParanoid" id="A0A0C2XG05"/>
<dbReference type="FunFam" id="3.40.50.2000:FF:000009">
    <property type="entry name" value="Sterol 3-beta-glucosyltransferase UGT80A2"/>
    <property type="match status" value="1"/>
</dbReference>
<proteinExistence type="inferred from homology"/>
<dbReference type="GO" id="GO:0005975">
    <property type="term" value="P:carbohydrate metabolic process"/>
    <property type="evidence" value="ECO:0007669"/>
    <property type="project" value="InterPro"/>
</dbReference>
<dbReference type="Pfam" id="PF03033">
    <property type="entry name" value="Glyco_transf_28"/>
    <property type="match status" value="1"/>
</dbReference>
<evidence type="ECO:0000256" key="5">
    <source>
        <dbReference type="ARBA" id="ARBA00029843"/>
    </source>
</evidence>
<dbReference type="InterPro" id="IPR002213">
    <property type="entry name" value="UDP_glucos_trans"/>
</dbReference>
<accession>A0A0C2XG05</accession>
<organism evidence="10 11">
    <name type="scientific">Amanita muscaria (strain Koide BX008)</name>
    <dbReference type="NCBI Taxonomy" id="946122"/>
    <lineage>
        <taxon>Eukaryota</taxon>
        <taxon>Fungi</taxon>
        <taxon>Dikarya</taxon>
        <taxon>Basidiomycota</taxon>
        <taxon>Agaricomycotina</taxon>
        <taxon>Agaricomycetes</taxon>
        <taxon>Agaricomycetidae</taxon>
        <taxon>Agaricales</taxon>
        <taxon>Pluteineae</taxon>
        <taxon>Amanitaceae</taxon>
        <taxon>Amanita</taxon>
    </lineage>
</organism>
<dbReference type="EMBL" id="KN818230">
    <property type="protein sequence ID" value="KIL67818.1"/>
    <property type="molecule type" value="Genomic_DNA"/>
</dbReference>
<dbReference type="HOGENOM" id="CLU_000537_6_0_1"/>
<evidence type="ECO:0000256" key="6">
    <source>
        <dbReference type="ARBA" id="ARBA00047886"/>
    </source>
</evidence>
<dbReference type="PANTHER" id="PTHR48050:SF26">
    <property type="entry name" value="STEROL 3-BETA-GLUCOSYLTRANSFERASE"/>
    <property type="match status" value="1"/>
</dbReference>
<dbReference type="InterPro" id="IPR010610">
    <property type="entry name" value="EryCIII-like_C"/>
</dbReference>
<evidence type="ECO:0000313" key="11">
    <source>
        <dbReference type="Proteomes" id="UP000054549"/>
    </source>
</evidence>
<dbReference type="EC" id="2.4.1.173" evidence="2"/>
<reference evidence="10 11" key="1">
    <citation type="submission" date="2014-04" db="EMBL/GenBank/DDBJ databases">
        <title>Evolutionary Origins and Diversification of the Mycorrhizal Mutualists.</title>
        <authorList>
            <consortium name="DOE Joint Genome Institute"/>
            <consortium name="Mycorrhizal Genomics Consortium"/>
            <person name="Kohler A."/>
            <person name="Kuo A."/>
            <person name="Nagy L.G."/>
            <person name="Floudas D."/>
            <person name="Copeland A."/>
            <person name="Barry K.W."/>
            <person name="Cichocki N."/>
            <person name="Veneault-Fourrey C."/>
            <person name="LaButti K."/>
            <person name="Lindquist E.A."/>
            <person name="Lipzen A."/>
            <person name="Lundell T."/>
            <person name="Morin E."/>
            <person name="Murat C."/>
            <person name="Riley R."/>
            <person name="Ohm R."/>
            <person name="Sun H."/>
            <person name="Tunlid A."/>
            <person name="Henrissat B."/>
            <person name="Grigoriev I.V."/>
            <person name="Hibbett D.S."/>
            <person name="Martin F."/>
        </authorList>
    </citation>
    <scope>NUCLEOTIDE SEQUENCE [LARGE SCALE GENOMIC DNA]</scope>
    <source>
        <strain evidence="10 11">Koide BX008</strain>
    </source>
</reference>
<gene>
    <name evidence="10" type="ORF">M378DRAFT_72894</name>
</gene>
<feature type="region of interest" description="Disordered" evidence="8">
    <location>
        <begin position="1"/>
        <end position="22"/>
    </location>
</feature>
<dbReference type="FunFam" id="3.40.50.2000:FF:000029">
    <property type="entry name" value="Sterol 3-beta-glucosyltransferase"/>
    <property type="match status" value="1"/>
</dbReference>
<comment type="catalytic activity">
    <reaction evidence="6">
        <text>ergosterol + UDP-alpha-D-glucose = ergosteryl 3-beta-D-glucoside + UDP + H(+)</text>
        <dbReference type="Rhea" id="RHEA:61836"/>
        <dbReference type="ChEBI" id="CHEBI:15378"/>
        <dbReference type="ChEBI" id="CHEBI:16933"/>
        <dbReference type="ChEBI" id="CHEBI:52973"/>
        <dbReference type="ChEBI" id="CHEBI:58223"/>
        <dbReference type="ChEBI" id="CHEBI:58885"/>
    </reaction>
    <physiologicalReaction direction="left-to-right" evidence="6">
        <dbReference type="Rhea" id="RHEA:61837"/>
    </physiologicalReaction>
</comment>
<dbReference type="CDD" id="cd03784">
    <property type="entry name" value="GT1_Gtf-like"/>
    <property type="match status" value="1"/>
</dbReference>
<comment type="similarity">
    <text evidence="1">Belongs to the glycosyltransferase 28 family.</text>
</comment>
<keyword evidence="4 10" id="KW-0808">Transferase</keyword>
<evidence type="ECO:0000256" key="7">
    <source>
        <dbReference type="ARBA" id="ARBA00049453"/>
    </source>
</evidence>
<evidence type="ECO:0000256" key="2">
    <source>
        <dbReference type="ARBA" id="ARBA00012650"/>
    </source>
</evidence>
<evidence type="ECO:0000259" key="9">
    <source>
        <dbReference type="PROSITE" id="PS50003"/>
    </source>
</evidence>
<evidence type="ECO:0000256" key="1">
    <source>
        <dbReference type="ARBA" id="ARBA00006962"/>
    </source>
</evidence>